<dbReference type="PANTHER" id="PTHR28087">
    <property type="entry name" value="ATPASE SYNTHESIS PROTEIN 25, MITOCHONDRIAL"/>
    <property type="match status" value="1"/>
</dbReference>
<reference evidence="11" key="1">
    <citation type="journal article" date="2014" name="Genome Announc.">
        <title>Genome sequence and annotation of Acremonium chrysogenum, producer of the beta-lactam antibiotic cephalosporin C.</title>
        <authorList>
            <person name="Terfehr D."/>
            <person name="Dahlmann T.A."/>
            <person name="Specht T."/>
            <person name="Zadra I."/>
            <person name="Kuernsteiner H."/>
            <person name="Kueck U."/>
        </authorList>
    </citation>
    <scope>NUCLEOTIDE SEQUENCE [LARGE SCALE GENOMIC DNA]</scope>
    <source>
        <strain evidence="11">ATCC 11550 / CBS 779.69 / DSM 880 / IAM 14645 / JCM 23072 / IMI 49137</strain>
    </source>
</reference>
<dbReference type="Gene3D" id="3.30.460.10">
    <property type="entry name" value="Beta Polymerase, domain 2"/>
    <property type="match status" value="1"/>
</dbReference>
<evidence type="ECO:0000256" key="1">
    <source>
        <dbReference type="ARBA" id="ARBA00003470"/>
    </source>
</evidence>
<comment type="subcellular location">
    <subcellularLocation>
        <location evidence="2 8">Mitochondrion inner membrane</location>
        <topology evidence="2 8">Peripheral membrane protein</topology>
        <orientation evidence="2 8">Matrix side</orientation>
    </subcellularLocation>
</comment>
<evidence type="ECO:0000256" key="8">
    <source>
        <dbReference type="RuleBase" id="RU367062"/>
    </source>
</evidence>
<dbReference type="GO" id="GO:0005743">
    <property type="term" value="C:mitochondrial inner membrane"/>
    <property type="evidence" value="ECO:0007669"/>
    <property type="project" value="UniProtKB-SubCell"/>
</dbReference>
<organism evidence="10 11">
    <name type="scientific">Hapsidospora chrysogenum (strain ATCC 11550 / CBS 779.69 / DSM 880 / IAM 14645 / JCM 23072 / IMI 49137)</name>
    <name type="common">Acremonium chrysogenum</name>
    <dbReference type="NCBI Taxonomy" id="857340"/>
    <lineage>
        <taxon>Eukaryota</taxon>
        <taxon>Fungi</taxon>
        <taxon>Dikarya</taxon>
        <taxon>Ascomycota</taxon>
        <taxon>Pezizomycotina</taxon>
        <taxon>Sordariomycetes</taxon>
        <taxon>Hypocreomycetidae</taxon>
        <taxon>Hypocreales</taxon>
        <taxon>Bionectriaceae</taxon>
        <taxon>Hapsidospora</taxon>
    </lineage>
</organism>
<feature type="region of interest" description="Disordered" evidence="9">
    <location>
        <begin position="22"/>
        <end position="71"/>
    </location>
</feature>
<dbReference type="GO" id="GO:0048255">
    <property type="term" value="P:mRNA stabilization"/>
    <property type="evidence" value="ECO:0007669"/>
    <property type="project" value="TreeGrafter"/>
</dbReference>
<dbReference type="STRING" id="857340.A0A086T7E2"/>
<dbReference type="EMBL" id="JPKY01000034">
    <property type="protein sequence ID" value="KFH45274.1"/>
    <property type="molecule type" value="Genomic_DNA"/>
</dbReference>
<name>A0A086T7E2_HAPC1</name>
<feature type="region of interest" description="Disordered" evidence="9">
    <location>
        <begin position="574"/>
        <end position="593"/>
    </location>
</feature>
<dbReference type="AlphaFoldDB" id="A0A086T7E2"/>
<dbReference type="PANTHER" id="PTHR28087:SF1">
    <property type="entry name" value="ATPASE SYNTHESIS PROTEIN 25, MITOCHONDRIAL"/>
    <property type="match status" value="1"/>
</dbReference>
<dbReference type="GO" id="GO:0140053">
    <property type="term" value="P:mitochondrial gene expression"/>
    <property type="evidence" value="ECO:0007669"/>
    <property type="project" value="UniProtKB-UniRule"/>
</dbReference>
<evidence type="ECO:0000313" key="10">
    <source>
        <dbReference type="EMBL" id="KFH45274.1"/>
    </source>
</evidence>
<dbReference type="InterPro" id="IPR043519">
    <property type="entry name" value="NT_sf"/>
</dbReference>
<evidence type="ECO:0000256" key="2">
    <source>
        <dbReference type="ARBA" id="ARBA00004443"/>
    </source>
</evidence>
<evidence type="ECO:0000256" key="9">
    <source>
        <dbReference type="SAM" id="MobiDB-lite"/>
    </source>
</evidence>
<proteinExistence type="inferred from homology"/>
<sequence length="593" mass="65954">MRAFPLYTTRKPLQLVARRAFSTKQSDAVQTNAGEPSEDAVENPGETPWFLEEEPPRHPPGQHKVDLPKVPDDAPAMLRPMLKYVYEDMGLDDISMLDLRDLDPPASLGSNLIMLFATARSERHLHVSSGRFVRWLRRNHNVGARAEGLIGAGELKTKLRRLRKKAKLMGQNTAMIPGGDNGISTGWVCVNFRVNDGASTEEANFDESGSFSGFGTSQSGTSIVVQCMTESRRTELDLETLWKGILRRNLDQQAKIRGETTDAAKLDEMLASKLQLHNAPAASQWDAMKRASQQHRYFSTSARRLQSTAQTAERGPSAISEVTSDAPQEPEKTKVDGWATGVIDVLIAGAPMDQDRLEHLASEVLGAPLTAEMGAADRLALLDQLLASGEERGLAVRSRSMLVTLIESLVTSPAYGPELGRAQKNCEMLLTDDQEPLDVKEVARLMNAYSYRQDWDRFWDVFRTPTRFNQPRSAPLYELAFRTMASTKDAVLCTEALRWVYPEMLTEQPSIRVEGRLYRSLKSCILVADPAAENLLYYPPPADGILEARKLKHREFTRVLGEVETIREHLRNTSRPQVISDDLGGPSLPSEGS</sequence>
<dbReference type="HOGENOM" id="CLU_016140_1_0_1"/>
<evidence type="ECO:0000256" key="6">
    <source>
        <dbReference type="ARBA" id="ARBA00023128"/>
    </source>
</evidence>
<keyword evidence="5 8" id="KW-0809">Transit peptide</keyword>
<feature type="compositionally biased region" description="Polar residues" evidence="9">
    <location>
        <begin position="300"/>
        <end position="311"/>
    </location>
</feature>
<evidence type="ECO:0000313" key="11">
    <source>
        <dbReference type="Proteomes" id="UP000029964"/>
    </source>
</evidence>
<evidence type="ECO:0000256" key="3">
    <source>
        <dbReference type="ARBA" id="ARBA00010787"/>
    </source>
</evidence>
<comment type="caution">
    <text evidence="10">The sequence shown here is derived from an EMBL/GenBank/DDBJ whole genome shotgun (WGS) entry which is preliminary data.</text>
</comment>
<evidence type="ECO:0000256" key="4">
    <source>
        <dbReference type="ARBA" id="ARBA00022792"/>
    </source>
</evidence>
<evidence type="ECO:0000256" key="5">
    <source>
        <dbReference type="ARBA" id="ARBA00022946"/>
    </source>
</evidence>
<keyword evidence="6 8" id="KW-0496">Mitochondrion</keyword>
<protein>
    <recommendedName>
        <fullName evidence="8">ATPase synthesis protein 25</fullName>
    </recommendedName>
</protein>
<keyword evidence="11" id="KW-1185">Reference proteome</keyword>
<accession>A0A086T7E2</accession>
<comment type="function">
    <text evidence="8">Mitochondrial mRNA stabilization factor.</text>
</comment>
<comment type="similarity">
    <text evidence="3 8">Belongs to the ATP25 family.</text>
</comment>
<dbReference type="Proteomes" id="UP000029964">
    <property type="component" value="Unassembled WGS sequence"/>
</dbReference>
<feature type="compositionally biased region" description="Polar residues" evidence="9">
    <location>
        <begin position="22"/>
        <end position="34"/>
    </location>
</feature>
<evidence type="ECO:0000256" key="7">
    <source>
        <dbReference type="ARBA" id="ARBA00023136"/>
    </source>
</evidence>
<dbReference type="OrthoDB" id="107372at2759"/>
<gene>
    <name evidence="10" type="ORF">ACRE_038620</name>
</gene>
<keyword evidence="4 8" id="KW-0999">Mitochondrion inner membrane</keyword>
<feature type="region of interest" description="Disordered" evidence="9">
    <location>
        <begin position="300"/>
        <end position="335"/>
    </location>
</feature>
<comment type="function">
    <text evidence="1">Probable mitochondrial mRNA stabilization factor.</text>
</comment>
<dbReference type="InterPro" id="IPR040152">
    <property type="entry name" value="Atp25"/>
</dbReference>
<keyword evidence="7 8" id="KW-0472">Membrane</keyword>